<reference evidence="7 8" key="1">
    <citation type="journal article" date="2017" name="Genome Biol. Evol.">
        <title>Phytophthora megakarya and P. palmivora, closely related causal agents of cacao black pod rot, underwent increases in genome sizes and gene numbers by different mechanisms.</title>
        <authorList>
            <person name="Ali S.S."/>
            <person name="Shao J."/>
            <person name="Lary D.J."/>
            <person name="Kronmiller B."/>
            <person name="Shen D."/>
            <person name="Strem M.D."/>
            <person name="Amoako-Attah I."/>
            <person name="Akrofi A.Y."/>
            <person name="Begoude B.A."/>
            <person name="Ten Hoopen G.M."/>
            <person name="Coulibaly K."/>
            <person name="Kebe B.I."/>
            <person name="Melnick R.L."/>
            <person name="Guiltinan M.J."/>
            <person name="Tyler B.M."/>
            <person name="Meinhardt L.W."/>
            <person name="Bailey B.A."/>
        </authorList>
    </citation>
    <scope>NUCLEOTIDE SEQUENCE [LARGE SCALE GENOMIC DNA]</scope>
    <source>
        <strain evidence="8">sbr112.9</strain>
    </source>
</reference>
<dbReference type="InterPro" id="IPR000719">
    <property type="entry name" value="Prot_kinase_dom"/>
</dbReference>
<evidence type="ECO:0000256" key="1">
    <source>
        <dbReference type="ARBA" id="ARBA00022527"/>
    </source>
</evidence>
<protein>
    <submittedName>
        <fullName evidence="7">AGC/PKA protein Kinase</fullName>
    </submittedName>
</protein>
<dbReference type="Proteomes" id="UP000237271">
    <property type="component" value="Unassembled WGS sequence"/>
</dbReference>
<keyword evidence="5" id="KW-0067">ATP-binding</keyword>
<evidence type="ECO:0000256" key="3">
    <source>
        <dbReference type="ARBA" id="ARBA00022741"/>
    </source>
</evidence>
<evidence type="ECO:0000259" key="6">
    <source>
        <dbReference type="PROSITE" id="PS50011"/>
    </source>
</evidence>
<evidence type="ECO:0000256" key="4">
    <source>
        <dbReference type="ARBA" id="ARBA00022777"/>
    </source>
</evidence>
<keyword evidence="2" id="KW-0808">Transferase</keyword>
<organism evidence="7 8">
    <name type="scientific">Phytophthora palmivora</name>
    <dbReference type="NCBI Taxonomy" id="4796"/>
    <lineage>
        <taxon>Eukaryota</taxon>
        <taxon>Sar</taxon>
        <taxon>Stramenopiles</taxon>
        <taxon>Oomycota</taxon>
        <taxon>Peronosporomycetes</taxon>
        <taxon>Peronosporales</taxon>
        <taxon>Peronosporaceae</taxon>
        <taxon>Phytophthora</taxon>
    </lineage>
</organism>
<dbReference type="Gene3D" id="1.10.510.10">
    <property type="entry name" value="Transferase(Phosphotransferase) domain 1"/>
    <property type="match status" value="1"/>
</dbReference>
<keyword evidence="1" id="KW-0723">Serine/threonine-protein kinase</keyword>
<keyword evidence="4 7" id="KW-0418">Kinase</keyword>
<sequence>MTTQDATAPVVKNSNKFAAPLDGTQFEMGVTLGTGSFGRVRFATHKATNTYWAIAGLRAPLQIKDGPSEHMLSEKSILLCLDHPFIVNLAGTYQDTKYLYMVLEYVIGGEFFTHLRKAGRFDNNAAKFYAAQVVSIFEYMHSQDFIYRDLKPENLLLDNEGYIKISDFGFA</sequence>
<dbReference type="PANTHER" id="PTHR24353">
    <property type="entry name" value="CYCLIC NUCLEOTIDE-DEPENDENT PROTEIN KINASE"/>
    <property type="match status" value="1"/>
</dbReference>
<dbReference type="InterPro" id="IPR008271">
    <property type="entry name" value="Ser/Thr_kinase_AS"/>
</dbReference>
<dbReference type="AlphaFoldDB" id="A0A2P4YB12"/>
<dbReference type="OrthoDB" id="63267at2759"/>
<evidence type="ECO:0000313" key="7">
    <source>
        <dbReference type="EMBL" id="POM74879.1"/>
    </source>
</evidence>
<keyword evidence="8" id="KW-1185">Reference proteome</keyword>
<evidence type="ECO:0000313" key="8">
    <source>
        <dbReference type="Proteomes" id="UP000237271"/>
    </source>
</evidence>
<keyword evidence="3" id="KW-0547">Nucleotide-binding</keyword>
<dbReference type="InterPro" id="IPR011009">
    <property type="entry name" value="Kinase-like_dom_sf"/>
</dbReference>
<comment type="caution">
    <text evidence="7">The sequence shown here is derived from an EMBL/GenBank/DDBJ whole genome shotgun (WGS) entry which is preliminary data.</text>
</comment>
<feature type="domain" description="Protein kinase" evidence="6">
    <location>
        <begin position="26"/>
        <end position="171"/>
    </location>
</feature>
<dbReference type="GO" id="GO:0004691">
    <property type="term" value="F:cAMP-dependent protein kinase activity"/>
    <property type="evidence" value="ECO:0007669"/>
    <property type="project" value="TreeGrafter"/>
</dbReference>
<accession>A0A2P4YB12</accession>
<evidence type="ECO:0000256" key="5">
    <source>
        <dbReference type="ARBA" id="ARBA00022840"/>
    </source>
</evidence>
<dbReference type="GO" id="GO:0005524">
    <property type="term" value="F:ATP binding"/>
    <property type="evidence" value="ECO:0007669"/>
    <property type="project" value="UniProtKB-KW"/>
</dbReference>
<name>A0A2P4YB12_9STRA</name>
<dbReference type="SMART" id="SM00220">
    <property type="entry name" value="S_TKc"/>
    <property type="match status" value="1"/>
</dbReference>
<gene>
    <name evidence="7" type="ORF">PHPALM_8090</name>
</gene>
<proteinExistence type="predicted"/>
<dbReference type="SUPFAM" id="SSF56112">
    <property type="entry name" value="Protein kinase-like (PK-like)"/>
    <property type="match status" value="1"/>
</dbReference>
<dbReference type="Pfam" id="PF00069">
    <property type="entry name" value="Pkinase"/>
    <property type="match status" value="1"/>
</dbReference>
<dbReference type="Gene3D" id="3.30.200.20">
    <property type="entry name" value="Phosphorylase Kinase, domain 1"/>
    <property type="match status" value="1"/>
</dbReference>
<dbReference type="EMBL" id="NCKW01004300">
    <property type="protein sequence ID" value="POM74879.1"/>
    <property type="molecule type" value="Genomic_DNA"/>
</dbReference>
<feature type="non-terminal residue" evidence="7">
    <location>
        <position position="171"/>
    </location>
</feature>
<dbReference type="GO" id="GO:0005952">
    <property type="term" value="C:cAMP-dependent protein kinase complex"/>
    <property type="evidence" value="ECO:0007669"/>
    <property type="project" value="TreeGrafter"/>
</dbReference>
<evidence type="ECO:0000256" key="2">
    <source>
        <dbReference type="ARBA" id="ARBA00022679"/>
    </source>
</evidence>
<dbReference type="PROSITE" id="PS00108">
    <property type="entry name" value="PROTEIN_KINASE_ST"/>
    <property type="match status" value="1"/>
</dbReference>
<dbReference type="PANTHER" id="PTHR24353:SF37">
    <property type="entry name" value="CAMP-DEPENDENT PROTEIN KINASE CATALYTIC SUBUNIT PRKX"/>
    <property type="match status" value="1"/>
</dbReference>
<dbReference type="PROSITE" id="PS50011">
    <property type="entry name" value="PROTEIN_KINASE_DOM"/>
    <property type="match status" value="1"/>
</dbReference>